<evidence type="ECO:0000313" key="3">
    <source>
        <dbReference type="Proteomes" id="UP000553632"/>
    </source>
</evidence>
<comment type="caution">
    <text evidence="2">The sequence shown here is derived from an EMBL/GenBank/DDBJ whole genome shotgun (WGS) entry which is preliminary data.</text>
</comment>
<sequence>IREEAHVQEAISVDSRPVEDHDHELLDDVHAASGDESEHDESEHDELQTGSYRAKLSALGFTFNGPVRSSAGERNSDQRLLEGCNSLGYTPNEIRAVASDLYEVDYTAGWTCVRSAAIASWGVEYNFTQLKVLEELDPGCQCVLYRKSRTSATPVRPD</sequence>
<evidence type="ECO:0000256" key="1">
    <source>
        <dbReference type="SAM" id="MobiDB-lite"/>
    </source>
</evidence>
<proteinExistence type="predicted"/>
<name>A0A7J6RTY7_PEROL</name>
<evidence type="ECO:0000313" key="2">
    <source>
        <dbReference type="EMBL" id="KAF4723652.1"/>
    </source>
</evidence>
<reference evidence="2 3" key="1">
    <citation type="submission" date="2020-04" db="EMBL/GenBank/DDBJ databases">
        <title>Perkinsus olseni comparative genomics.</title>
        <authorList>
            <person name="Bogema D.R."/>
        </authorList>
    </citation>
    <scope>NUCLEOTIDE SEQUENCE [LARGE SCALE GENOMIC DNA]</scope>
    <source>
        <strain evidence="2 3">ATCC PRA-207</strain>
    </source>
</reference>
<keyword evidence="3" id="KW-1185">Reference proteome</keyword>
<feature type="compositionally biased region" description="Basic and acidic residues" evidence="1">
    <location>
        <begin position="16"/>
        <end position="30"/>
    </location>
</feature>
<organism evidence="2 3">
    <name type="scientific">Perkinsus olseni</name>
    <name type="common">Perkinsus atlanticus</name>
    <dbReference type="NCBI Taxonomy" id="32597"/>
    <lineage>
        <taxon>Eukaryota</taxon>
        <taxon>Sar</taxon>
        <taxon>Alveolata</taxon>
        <taxon>Perkinsozoa</taxon>
        <taxon>Perkinsea</taxon>
        <taxon>Perkinsida</taxon>
        <taxon>Perkinsidae</taxon>
        <taxon>Perkinsus</taxon>
    </lineage>
</organism>
<accession>A0A7J6RTY7</accession>
<feature type="region of interest" description="Disordered" evidence="1">
    <location>
        <begin position="1"/>
        <end position="49"/>
    </location>
</feature>
<dbReference type="AlphaFoldDB" id="A0A7J6RTY7"/>
<protein>
    <submittedName>
        <fullName evidence="2">Uncharacterized protein</fullName>
    </submittedName>
</protein>
<dbReference type="Proteomes" id="UP000553632">
    <property type="component" value="Unassembled WGS sequence"/>
</dbReference>
<feature type="non-terminal residue" evidence="2">
    <location>
        <position position="1"/>
    </location>
</feature>
<dbReference type="EMBL" id="JABANO010023371">
    <property type="protein sequence ID" value="KAF4723652.1"/>
    <property type="molecule type" value="Genomic_DNA"/>
</dbReference>
<gene>
    <name evidence="2" type="ORF">FOZ63_023065</name>
</gene>